<keyword evidence="8 13" id="KW-0249">Electron transport</keyword>
<dbReference type="Gene3D" id="1.20.5.210">
    <property type="entry name" value="Cytochrome b-c1 complex subunit 8"/>
    <property type="match status" value="1"/>
</dbReference>
<dbReference type="GO" id="GO:0045275">
    <property type="term" value="C:respiratory chain complex III"/>
    <property type="evidence" value="ECO:0007669"/>
    <property type="project" value="UniProtKB-UniRule"/>
</dbReference>
<comment type="subcellular location">
    <subcellularLocation>
        <location evidence="1 13">Mitochondrion inner membrane</location>
        <topology evidence="1 13">Single-pass membrane protein</topology>
    </subcellularLocation>
</comment>
<sequence length="82" mass="9504">MGKHFGELAKIRGLITYKLSPYEQRAFAGAISHGIPNIFRRFRESVFRVAPPFIIAYLVYEGVEREHHRLSRKNPADFANDE</sequence>
<evidence type="ECO:0000256" key="1">
    <source>
        <dbReference type="ARBA" id="ARBA00004434"/>
    </source>
</evidence>
<keyword evidence="7 13" id="KW-0999">Mitochondrion inner membrane</keyword>
<dbReference type="AlphaFoldDB" id="A0A8J2QMH5"/>
<evidence type="ECO:0000256" key="6">
    <source>
        <dbReference type="ARBA" id="ARBA00022692"/>
    </source>
</evidence>
<evidence type="ECO:0000256" key="12">
    <source>
        <dbReference type="ARBA" id="ARBA00047105"/>
    </source>
</evidence>
<keyword evidence="10 13" id="KW-0496">Mitochondrion</keyword>
<dbReference type="EMBL" id="CAKASE010000049">
    <property type="protein sequence ID" value="CAG9563642.1"/>
    <property type="molecule type" value="Genomic_DNA"/>
</dbReference>
<evidence type="ECO:0000256" key="7">
    <source>
        <dbReference type="ARBA" id="ARBA00022792"/>
    </source>
</evidence>
<proteinExistence type="inferred from homology"/>
<evidence type="ECO:0000256" key="4">
    <source>
        <dbReference type="ARBA" id="ARBA00022448"/>
    </source>
</evidence>
<organism evidence="14 15">
    <name type="scientific">Danaus chrysippus</name>
    <name type="common">African queen</name>
    <dbReference type="NCBI Taxonomy" id="151541"/>
    <lineage>
        <taxon>Eukaryota</taxon>
        <taxon>Metazoa</taxon>
        <taxon>Ecdysozoa</taxon>
        <taxon>Arthropoda</taxon>
        <taxon>Hexapoda</taxon>
        <taxon>Insecta</taxon>
        <taxon>Pterygota</taxon>
        <taxon>Neoptera</taxon>
        <taxon>Endopterygota</taxon>
        <taxon>Lepidoptera</taxon>
        <taxon>Glossata</taxon>
        <taxon>Ditrysia</taxon>
        <taxon>Papilionoidea</taxon>
        <taxon>Nymphalidae</taxon>
        <taxon>Danainae</taxon>
        <taxon>Danaini</taxon>
        <taxon>Danaina</taxon>
        <taxon>Danaus</taxon>
        <taxon>Anosia</taxon>
    </lineage>
</organism>
<dbReference type="PANTHER" id="PTHR12119:SF2">
    <property type="entry name" value="CYTOCHROME B-C1 COMPLEX SUBUNIT 8"/>
    <property type="match status" value="1"/>
</dbReference>
<dbReference type="Pfam" id="PF02939">
    <property type="entry name" value="UcrQ"/>
    <property type="match status" value="1"/>
</dbReference>
<evidence type="ECO:0000256" key="2">
    <source>
        <dbReference type="ARBA" id="ARBA00007668"/>
    </source>
</evidence>
<name>A0A8J2QMH5_9NEOP</name>
<evidence type="ECO:0000256" key="8">
    <source>
        <dbReference type="ARBA" id="ARBA00022982"/>
    </source>
</evidence>
<dbReference type="GO" id="GO:0005743">
    <property type="term" value="C:mitochondrial inner membrane"/>
    <property type="evidence" value="ECO:0007669"/>
    <property type="project" value="UniProtKB-SubCell"/>
</dbReference>
<comment type="caution">
    <text evidence="14">The sequence shown here is derived from an EMBL/GenBank/DDBJ whole genome shotgun (WGS) entry which is preliminary data.</text>
</comment>
<dbReference type="PANTHER" id="PTHR12119">
    <property type="entry name" value="UBIQUINOL-CYTOCHROME C REDUCTASE COMPLEX UBIQUINONE-BINDING PROTEIN QP-C"/>
    <property type="match status" value="1"/>
</dbReference>
<keyword evidence="9" id="KW-1133">Transmembrane helix</keyword>
<dbReference type="GO" id="GO:0006122">
    <property type="term" value="P:mitochondrial electron transport, ubiquinol to cytochrome c"/>
    <property type="evidence" value="ECO:0007669"/>
    <property type="project" value="UniProtKB-UniRule"/>
</dbReference>
<reference evidence="14" key="1">
    <citation type="submission" date="2021-09" db="EMBL/GenBank/DDBJ databases">
        <authorList>
            <person name="Martin H S."/>
        </authorList>
    </citation>
    <scope>NUCLEOTIDE SEQUENCE</scope>
</reference>
<evidence type="ECO:0000256" key="5">
    <source>
        <dbReference type="ARBA" id="ARBA00022660"/>
    </source>
</evidence>
<accession>A0A8J2QMH5</accession>
<comment type="subunit">
    <text evidence="12 13">Component of the ubiquinol-cytochrome c oxidoreductase (cytochrome b-c1 complex, complex III, CIII), a multisubunit enzyme composed of 11 subunits. The complex is composed of 3 respiratory subunits cytochrome b, cytochrome c1 and Rieske protein UQCRFS1, 2 core protein subunits UQCRC1/QCR1 and UQCRC2/QCR2, and 6 low-molecular weight protein subunits UQCRH/QCR6, UQCRB/QCR7, UQCRQ/QCR8, UQCR10/QCR9, UQCR11/QCR10 and subunit 9, the cleavage product of Rieske protein UQCRFS1. The complex exists as an obligatory dimer and forms supercomplexes (SCs) in the inner mitochondrial membrane with NADH-ubiquinone oxidoreductase (complex I, CI) and cytochrome c oxidase (complex IV, CIV), resulting in different assemblies (supercomplex SCI(1)III(2)IV(1) and megacomplex MCI(2)III(2)IV(2)). Interacts with UQCC6.</text>
</comment>
<dbReference type="InterPro" id="IPR036642">
    <property type="entry name" value="Cyt_bc1_su8_sf"/>
</dbReference>
<keyword evidence="5 13" id="KW-0679">Respiratory chain</keyword>
<evidence type="ECO:0000256" key="9">
    <source>
        <dbReference type="ARBA" id="ARBA00022989"/>
    </source>
</evidence>
<keyword evidence="4 13" id="KW-0813">Transport</keyword>
<protein>
    <recommendedName>
        <fullName evidence="3 13">Cytochrome b-c1 complex subunit 8</fullName>
    </recommendedName>
    <alternativeName>
        <fullName evidence="13">Complex III subunit 8</fullName>
    </alternativeName>
</protein>
<evidence type="ECO:0000256" key="3">
    <source>
        <dbReference type="ARBA" id="ARBA00016324"/>
    </source>
</evidence>
<evidence type="ECO:0000256" key="13">
    <source>
        <dbReference type="RuleBase" id="RU368118"/>
    </source>
</evidence>
<comment type="function">
    <text evidence="13">Component of the ubiquinol-cytochrome c oxidoreductase, a multisubunit transmembrane complex that is part of the mitochondrial electron transport chain which drives oxidative phosphorylation. The complex plays an important role in the uptake of multiple carbon sources present in different host niches.</text>
</comment>
<gene>
    <name evidence="14" type="ORF">DCHRY22_LOCUS4751</name>
</gene>
<keyword evidence="15" id="KW-1185">Reference proteome</keyword>
<dbReference type="Proteomes" id="UP000789524">
    <property type="component" value="Unassembled WGS sequence"/>
</dbReference>
<keyword evidence="11" id="KW-0472">Membrane</keyword>
<evidence type="ECO:0000256" key="11">
    <source>
        <dbReference type="ARBA" id="ARBA00023136"/>
    </source>
</evidence>
<evidence type="ECO:0000313" key="14">
    <source>
        <dbReference type="EMBL" id="CAG9563642.1"/>
    </source>
</evidence>
<dbReference type="FunFam" id="1.20.5.210:FF:000001">
    <property type="entry name" value="Cytochrome b-c1 complex subunit 8"/>
    <property type="match status" value="1"/>
</dbReference>
<dbReference type="InterPro" id="IPR004205">
    <property type="entry name" value="Cyt_bc1_su8"/>
</dbReference>
<evidence type="ECO:0000256" key="10">
    <source>
        <dbReference type="ARBA" id="ARBA00023128"/>
    </source>
</evidence>
<dbReference type="OrthoDB" id="6683853at2759"/>
<keyword evidence="6" id="KW-0812">Transmembrane</keyword>
<evidence type="ECO:0000313" key="15">
    <source>
        <dbReference type="Proteomes" id="UP000789524"/>
    </source>
</evidence>
<dbReference type="SUPFAM" id="SSF81508">
    <property type="entry name" value="Ubiquinone-binding protein QP-C of cytochrome bc1 complex (Ubiquinol-cytochrome c reductase)"/>
    <property type="match status" value="1"/>
</dbReference>
<comment type="similarity">
    <text evidence="2 13">Belongs to the UQCRQ/QCR8 family.</text>
</comment>